<reference evidence="12 13" key="1">
    <citation type="journal article" date="2023" name="Elife">
        <title>Identification of key yeast species and microbe-microbe interactions impacting larval growth of Drosophila in the wild.</title>
        <authorList>
            <person name="Mure A."/>
            <person name="Sugiura Y."/>
            <person name="Maeda R."/>
            <person name="Honda K."/>
            <person name="Sakurai N."/>
            <person name="Takahashi Y."/>
            <person name="Watada M."/>
            <person name="Katoh T."/>
            <person name="Gotoh A."/>
            <person name="Gotoh Y."/>
            <person name="Taniguchi I."/>
            <person name="Nakamura K."/>
            <person name="Hayashi T."/>
            <person name="Katayama T."/>
            <person name="Uemura T."/>
            <person name="Hattori Y."/>
        </authorList>
    </citation>
    <scope>NUCLEOTIDE SEQUENCE [LARGE SCALE GENOMIC DNA]</scope>
    <source>
        <strain evidence="12 13">PK-24</strain>
    </source>
</reference>
<dbReference type="InterPro" id="IPR054734">
    <property type="entry name" value="PqqF-like_C_4"/>
</dbReference>
<dbReference type="Pfam" id="PF22456">
    <property type="entry name" value="PqqF-like_C_4"/>
    <property type="match status" value="1"/>
</dbReference>
<feature type="domain" description="Peptidase M16 C-terminal" evidence="9">
    <location>
        <begin position="205"/>
        <end position="398"/>
    </location>
</feature>
<keyword evidence="3" id="KW-0479">Metal-binding</keyword>
<evidence type="ECO:0000256" key="7">
    <source>
        <dbReference type="RuleBase" id="RU004447"/>
    </source>
</evidence>
<evidence type="ECO:0000259" key="11">
    <source>
        <dbReference type="Pfam" id="PF22456"/>
    </source>
</evidence>
<evidence type="ECO:0000256" key="2">
    <source>
        <dbReference type="ARBA" id="ARBA00022670"/>
    </source>
</evidence>
<dbReference type="InterPro" id="IPR001431">
    <property type="entry name" value="Pept_M16_Zn_BS"/>
</dbReference>
<evidence type="ECO:0000256" key="5">
    <source>
        <dbReference type="ARBA" id="ARBA00022833"/>
    </source>
</evidence>
<name>A0AAV5R6A5_PICKL</name>
<protein>
    <submittedName>
        <fullName evidence="12">Axl1 protein</fullName>
    </submittedName>
</protein>
<feature type="domain" description="Coenzyme PQQ synthesis protein F-like C-terminal lobe" evidence="11">
    <location>
        <begin position="876"/>
        <end position="955"/>
    </location>
</feature>
<dbReference type="GO" id="GO:0046872">
    <property type="term" value="F:metal ion binding"/>
    <property type="evidence" value="ECO:0007669"/>
    <property type="project" value="UniProtKB-KW"/>
</dbReference>
<comment type="similarity">
    <text evidence="1 7">Belongs to the peptidase M16 family.</text>
</comment>
<dbReference type="GO" id="GO:0043171">
    <property type="term" value="P:peptide catabolic process"/>
    <property type="evidence" value="ECO:0007669"/>
    <property type="project" value="TreeGrafter"/>
</dbReference>
<dbReference type="PANTHER" id="PTHR43690:SF18">
    <property type="entry name" value="INSULIN-DEGRADING ENZYME-RELATED"/>
    <property type="match status" value="1"/>
</dbReference>
<evidence type="ECO:0000259" key="10">
    <source>
        <dbReference type="Pfam" id="PF16187"/>
    </source>
</evidence>
<keyword evidence="5" id="KW-0862">Zinc</keyword>
<keyword evidence="13" id="KW-1185">Reference proteome</keyword>
<dbReference type="GO" id="GO:0005739">
    <property type="term" value="C:mitochondrion"/>
    <property type="evidence" value="ECO:0007669"/>
    <property type="project" value="TreeGrafter"/>
</dbReference>
<feature type="domain" description="Peptidase M16 N-terminal" evidence="8">
    <location>
        <begin position="40"/>
        <end position="172"/>
    </location>
</feature>
<evidence type="ECO:0000256" key="1">
    <source>
        <dbReference type="ARBA" id="ARBA00007261"/>
    </source>
</evidence>
<dbReference type="EMBL" id="BTGB01000003">
    <property type="protein sequence ID" value="GMM46136.1"/>
    <property type="molecule type" value="Genomic_DNA"/>
</dbReference>
<evidence type="ECO:0000313" key="13">
    <source>
        <dbReference type="Proteomes" id="UP001378960"/>
    </source>
</evidence>
<dbReference type="InterPro" id="IPR032632">
    <property type="entry name" value="Peptidase_M16_M"/>
</dbReference>
<keyword evidence="4" id="KW-0378">Hydrolase</keyword>
<dbReference type="Pfam" id="PF05193">
    <property type="entry name" value="Peptidase_M16_C"/>
    <property type="match status" value="1"/>
</dbReference>
<gene>
    <name evidence="12" type="ORF">DAPK24_027110</name>
</gene>
<evidence type="ECO:0000256" key="6">
    <source>
        <dbReference type="ARBA" id="ARBA00023049"/>
    </source>
</evidence>
<dbReference type="Gene3D" id="3.30.830.10">
    <property type="entry name" value="Metalloenzyme, LuxS/M16 peptidase-like"/>
    <property type="match status" value="4"/>
</dbReference>
<keyword evidence="6" id="KW-0482">Metalloprotease</keyword>
<evidence type="ECO:0000256" key="4">
    <source>
        <dbReference type="ARBA" id="ARBA00022801"/>
    </source>
</evidence>
<dbReference type="InterPro" id="IPR011765">
    <property type="entry name" value="Pept_M16_N"/>
</dbReference>
<dbReference type="GO" id="GO:0051603">
    <property type="term" value="P:proteolysis involved in protein catabolic process"/>
    <property type="evidence" value="ECO:0007669"/>
    <property type="project" value="TreeGrafter"/>
</dbReference>
<evidence type="ECO:0000313" key="12">
    <source>
        <dbReference type="EMBL" id="GMM46136.1"/>
    </source>
</evidence>
<evidence type="ECO:0000259" key="8">
    <source>
        <dbReference type="Pfam" id="PF00675"/>
    </source>
</evidence>
<dbReference type="PANTHER" id="PTHR43690">
    <property type="entry name" value="NARDILYSIN"/>
    <property type="match status" value="1"/>
</dbReference>
<dbReference type="Pfam" id="PF00675">
    <property type="entry name" value="Peptidase_M16"/>
    <property type="match status" value="1"/>
</dbReference>
<dbReference type="SUPFAM" id="SSF63411">
    <property type="entry name" value="LuxS/MPP-like metallohydrolase"/>
    <property type="match status" value="4"/>
</dbReference>
<organism evidence="12 13">
    <name type="scientific">Pichia kluyveri</name>
    <name type="common">Yeast</name>
    <dbReference type="NCBI Taxonomy" id="36015"/>
    <lineage>
        <taxon>Eukaryota</taxon>
        <taxon>Fungi</taxon>
        <taxon>Dikarya</taxon>
        <taxon>Ascomycota</taxon>
        <taxon>Saccharomycotina</taxon>
        <taxon>Pichiomycetes</taxon>
        <taxon>Pichiales</taxon>
        <taxon>Pichiaceae</taxon>
        <taxon>Pichia</taxon>
    </lineage>
</organism>
<dbReference type="Proteomes" id="UP001378960">
    <property type="component" value="Unassembled WGS sequence"/>
</dbReference>
<dbReference type="InterPro" id="IPR007863">
    <property type="entry name" value="Peptidase_M16_C"/>
</dbReference>
<sequence length="1175" mass="132149">MTTANNVPQIYSLPLAHPYSFKQRSYQVLKLSNGIHGLIITDPTEDLATCCLSIAAGHHSNPNEIPGLAHLCEHMITLSSKNYSTPELYKKLVHDAGGTLNALTSNEISSFHFSIPITPSKNTQSDFENILDIFVSNFANPTFESSFSNREIFAVDNEHTVNKSRKNRLSFQGYKLLANKNHQFSRFSTGDFTSLTESCKKYDIRSKLLEFYKSEYLPEKMSFVLRGPQSLNYLQKLAISNFSKIGMEKSIPISLKPKISSNSLNINITESYWKDKYSVPAYTKDCLMRAVLIDKDLDSVLRVGFPISLKNTNSSNNRQLSFFINYWCEIFGSDSTNTVSSALFKRDLISDIMTKTATVTYDNSIIEIEMALTEKGIGNIYSIINIIFNYISLFQNDKDPKSFSKFTKHLAKSMSQFNGIGIYNFLYAETPSQSNIEAKNLSTNLLYDVKKNGQFFITGDDLYDDLVSGFCGAYGESEKAKQFWISEAVQFCEFVKNNFKVDNLLVSYVGNISKTNLDWLDVDSFTSAYEKDFDFNYKIFNIKSNINDLSNSKSYELNLSPPNEFADEIIQDQTKLLQMVKQTAENSADASLGFSVKNLSIMDVPKLYHSDAGCQLWVKTEVNDMFANKAFFSMELINTKIGESPINVATLEVLIQLVKHRVKEYLYPAMIMHYSYDVCPSLKGDSGILLNVSGPRENFTKVLAIIVYEIKLVASNFKSSITPEEFDLAKNAVLLRFKNALSMPSIESVTLGMMAIIEEDTWLVEERIEALESLTFSDISSIVPHLFSSCYLSALLEGEVDGLVLKNNVLPILAKLVDKFEGENHSFPSSVVLPTGSNYFAKSTTKDKTNAIDYFIQTCLRDNMVDRSITKFLSFIMGAALTAKIRTEYQLGYIVFVGLKNMRKTQGIHISVVSGSHTAEELDGKLDDIVNEWYEQSINKMKQSQLDTMIEKFLAAESAANTVNSNHFSNALFGILGGSAGDVKSMKQHNSYWQQIENKTYLFSSNLQGEDIIDLNAVKSLKVGTIQSFIKSKILPTSKLRSKVAVFINSTCSKEKIEKNYQGMQIFVFLSSMGLPIKQEHLEDIMEKSGNSQVSLCKNLYKYYREKGKSITLIASAMAKLSTSLIFSTSGSTSSKIVAAVPAIEIELSQLHEWQKHTGLYRDPVTLHDKLYKFK</sequence>
<accession>A0AAV5R6A5</accession>
<dbReference type="GO" id="GO:0005829">
    <property type="term" value="C:cytosol"/>
    <property type="evidence" value="ECO:0007669"/>
    <property type="project" value="TreeGrafter"/>
</dbReference>
<feature type="domain" description="Peptidase M16 middle/third" evidence="10">
    <location>
        <begin position="498"/>
        <end position="770"/>
    </location>
</feature>
<dbReference type="AlphaFoldDB" id="A0AAV5R6A5"/>
<dbReference type="Pfam" id="PF16187">
    <property type="entry name" value="Peptidase_M16_M"/>
    <property type="match status" value="1"/>
</dbReference>
<dbReference type="InterPro" id="IPR050626">
    <property type="entry name" value="Peptidase_M16"/>
</dbReference>
<evidence type="ECO:0000256" key="3">
    <source>
        <dbReference type="ARBA" id="ARBA00022723"/>
    </source>
</evidence>
<comment type="caution">
    <text evidence="12">The sequence shown here is derived from an EMBL/GenBank/DDBJ whole genome shotgun (WGS) entry which is preliminary data.</text>
</comment>
<dbReference type="GO" id="GO:0004222">
    <property type="term" value="F:metalloendopeptidase activity"/>
    <property type="evidence" value="ECO:0007669"/>
    <property type="project" value="InterPro"/>
</dbReference>
<evidence type="ECO:0000259" key="9">
    <source>
        <dbReference type="Pfam" id="PF05193"/>
    </source>
</evidence>
<dbReference type="PROSITE" id="PS00143">
    <property type="entry name" value="INSULINASE"/>
    <property type="match status" value="1"/>
</dbReference>
<proteinExistence type="inferred from homology"/>
<dbReference type="InterPro" id="IPR011249">
    <property type="entry name" value="Metalloenz_LuxS/M16"/>
</dbReference>
<keyword evidence="2" id="KW-0645">Protease</keyword>